<evidence type="ECO:0000256" key="4">
    <source>
        <dbReference type="SAM" id="Phobius"/>
    </source>
</evidence>
<keyword evidence="4" id="KW-1133">Transmembrane helix</keyword>
<proteinExistence type="inferred from homology"/>
<name>A0A3A4P2L5_ABYX5</name>
<feature type="domain" description="Glycosyltransferase 2-like" evidence="5">
    <location>
        <begin position="43"/>
        <end position="206"/>
    </location>
</feature>
<dbReference type="InterPro" id="IPR001173">
    <property type="entry name" value="Glyco_trans_2-like"/>
</dbReference>
<reference evidence="6 7" key="1">
    <citation type="journal article" date="2017" name="ISME J.">
        <title>Energy and carbon metabolisms in a deep terrestrial subsurface fluid microbial community.</title>
        <authorList>
            <person name="Momper L."/>
            <person name="Jungbluth S.P."/>
            <person name="Lee M.D."/>
            <person name="Amend J.P."/>
        </authorList>
    </citation>
    <scope>NUCLEOTIDE SEQUENCE [LARGE SCALE GENOMIC DNA]</scope>
    <source>
        <strain evidence="6">SURF_5</strain>
    </source>
</reference>
<dbReference type="AlphaFoldDB" id="A0A3A4P2L5"/>
<evidence type="ECO:0000256" key="2">
    <source>
        <dbReference type="ARBA" id="ARBA00022676"/>
    </source>
</evidence>
<keyword evidence="2" id="KW-0328">Glycosyltransferase</keyword>
<feature type="transmembrane region" description="Helical" evidence="4">
    <location>
        <begin position="350"/>
        <end position="376"/>
    </location>
</feature>
<evidence type="ECO:0000313" key="7">
    <source>
        <dbReference type="Proteomes" id="UP000265882"/>
    </source>
</evidence>
<keyword evidence="3 6" id="KW-0808">Transferase</keyword>
<feature type="transmembrane region" description="Helical" evidence="4">
    <location>
        <begin position="318"/>
        <end position="344"/>
    </location>
</feature>
<accession>A0A3A4P2L5</accession>
<evidence type="ECO:0000259" key="5">
    <source>
        <dbReference type="Pfam" id="PF00535"/>
    </source>
</evidence>
<dbReference type="InterPro" id="IPR029044">
    <property type="entry name" value="Nucleotide-diphossugar_trans"/>
</dbReference>
<feature type="transmembrane region" description="Helical" evidence="4">
    <location>
        <begin position="293"/>
        <end position="311"/>
    </location>
</feature>
<keyword evidence="4" id="KW-0472">Membrane</keyword>
<evidence type="ECO:0000313" key="6">
    <source>
        <dbReference type="EMBL" id="RJP24666.1"/>
    </source>
</evidence>
<dbReference type="SUPFAM" id="SSF53448">
    <property type="entry name" value="Nucleotide-diphospho-sugar transferases"/>
    <property type="match status" value="1"/>
</dbReference>
<dbReference type="Gene3D" id="3.90.550.10">
    <property type="entry name" value="Spore Coat Polysaccharide Biosynthesis Protein SpsA, Chain A"/>
    <property type="match status" value="1"/>
</dbReference>
<evidence type="ECO:0000256" key="1">
    <source>
        <dbReference type="ARBA" id="ARBA00006739"/>
    </source>
</evidence>
<sequence length="393" mass="44176">MITVFLLVLAAALGEYVLYNLIMLIAGLARSERKSSAFTPPLSVIIPVHNEERHIRRKLENVLQSEYPRERLEVVVVDDGSTDGTAQIVREFEREEVVLIETAERKGKITAQKTGFGRTSAPIIVITDATVLAPPDALKKLASHFEDPRVGAVSTAMVVRNRRTNYLTRIAQFLFDLQNAQKLGESSLDSAGGLFGQFSLVRREAIGDFRTDVIYEDREFGITLRRRGYRCRFEPSVQASYYAAESLEDFSRQKQRNIGAMTQSIFRHKDMLFNPRYGWYGLLILPEYSLFRVLRPCLIIAGFVGTFLSALAADPGVLVPLLIGMTGMTFACYLAGTMLLAPLVREPARFLLDVLTTAPVMVLILIQFAIGGIRYLRGDFDAMWQRVKRDRAL</sequence>
<comment type="caution">
    <text evidence="6">The sequence shown here is derived from an EMBL/GenBank/DDBJ whole genome shotgun (WGS) entry which is preliminary data.</text>
</comment>
<dbReference type="EMBL" id="QZKU01000032">
    <property type="protein sequence ID" value="RJP24666.1"/>
    <property type="molecule type" value="Genomic_DNA"/>
</dbReference>
<organism evidence="6 7">
    <name type="scientific">Abyssobacteria bacterium (strain SURF_5)</name>
    <dbReference type="NCBI Taxonomy" id="2093360"/>
    <lineage>
        <taxon>Bacteria</taxon>
        <taxon>Pseudomonadati</taxon>
        <taxon>Candidatus Hydrogenedentota</taxon>
        <taxon>Candidatus Abyssobacteria</taxon>
    </lineage>
</organism>
<gene>
    <name evidence="6" type="ORF">C4520_03700</name>
</gene>
<evidence type="ECO:0000256" key="3">
    <source>
        <dbReference type="ARBA" id="ARBA00022679"/>
    </source>
</evidence>
<comment type="similarity">
    <text evidence="1">Belongs to the glycosyltransferase 2 family.</text>
</comment>
<dbReference type="GO" id="GO:0016757">
    <property type="term" value="F:glycosyltransferase activity"/>
    <property type="evidence" value="ECO:0007669"/>
    <property type="project" value="UniProtKB-KW"/>
</dbReference>
<dbReference type="PANTHER" id="PTHR43630">
    <property type="entry name" value="POLY-BETA-1,6-N-ACETYL-D-GLUCOSAMINE SYNTHASE"/>
    <property type="match status" value="1"/>
</dbReference>
<dbReference type="Proteomes" id="UP000265882">
    <property type="component" value="Unassembled WGS sequence"/>
</dbReference>
<protein>
    <submittedName>
        <fullName evidence="6">Glycosyltransferase</fullName>
    </submittedName>
</protein>
<dbReference type="Pfam" id="PF00535">
    <property type="entry name" value="Glycos_transf_2"/>
    <property type="match status" value="1"/>
</dbReference>
<keyword evidence="4" id="KW-0812">Transmembrane</keyword>
<dbReference type="PANTHER" id="PTHR43630:SF1">
    <property type="entry name" value="POLY-BETA-1,6-N-ACETYL-D-GLUCOSAMINE SYNTHASE"/>
    <property type="match status" value="1"/>
</dbReference>